<dbReference type="Proteomes" id="UP000030661">
    <property type="component" value="Unassembled WGS sequence"/>
</dbReference>
<dbReference type="EMBL" id="DF820463">
    <property type="protein sequence ID" value="GAK55350.1"/>
    <property type="molecule type" value="Genomic_DNA"/>
</dbReference>
<keyword evidence="2" id="KW-1185">Reference proteome</keyword>
<dbReference type="HOGENOM" id="CLU_2217831_0_0_0"/>
<evidence type="ECO:0000313" key="2">
    <source>
        <dbReference type="Proteomes" id="UP000030661"/>
    </source>
</evidence>
<protein>
    <submittedName>
        <fullName evidence="1">Uncharacterized protein</fullName>
    </submittedName>
</protein>
<dbReference type="STRING" id="1499967.U27_02182"/>
<evidence type="ECO:0000313" key="1">
    <source>
        <dbReference type="EMBL" id="GAK55350.1"/>
    </source>
</evidence>
<gene>
    <name evidence="1" type="ORF">U27_02182</name>
</gene>
<name>A0A0S6WBP5_VECG1</name>
<reference evidence="1" key="1">
    <citation type="journal article" date="2015" name="PeerJ">
        <title>First genomic representation of candidate bacterial phylum KSB3 points to enhanced environmental sensing as a trigger of wastewater bulking.</title>
        <authorList>
            <person name="Sekiguchi Y."/>
            <person name="Ohashi A."/>
            <person name="Parks D.H."/>
            <person name="Yamauchi T."/>
            <person name="Tyson G.W."/>
            <person name="Hugenholtz P."/>
        </authorList>
    </citation>
    <scope>NUCLEOTIDE SEQUENCE [LARGE SCALE GENOMIC DNA]</scope>
</reference>
<dbReference type="AlphaFoldDB" id="A0A0S6WBP5"/>
<sequence length="106" mass="12239">MASFFLKRYPKQVEAFLEYAEAITNPGKKENKGFINIAHQLREAQDEQDFSCRLCEAIGDAVIALEAPRDMQLEHTDHSFDHLCPLLKQPYQKYPSEISIVKRKKA</sequence>
<accession>A0A0S6WBP5</accession>
<organism evidence="1">
    <name type="scientific">Vecturithrix granuli</name>
    <dbReference type="NCBI Taxonomy" id="1499967"/>
    <lineage>
        <taxon>Bacteria</taxon>
        <taxon>Candidatus Moduliflexota</taxon>
        <taxon>Candidatus Vecturitrichia</taxon>
        <taxon>Candidatus Vecturitrichales</taxon>
        <taxon>Candidatus Vecturitrichaceae</taxon>
        <taxon>Candidatus Vecturithrix</taxon>
    </lineage>
</organism>
<proteinExistence type="predicted"/>
<dbReference type="eggNOG" id="ENOG5033PBT">
    <property type="taxonomic scope" value="Bacteria"/>
</dbReference>